<dbReference type="KEGG" id="gsh:117356604"/>
<dbReference type="CTD" id="92667"/>
<comment type="subcellular location">
    <subcellularLocation>
        <location evidence="7">Mitochondrion</location>
    </subcellularLocation>
</comment>
<evidence type="ECO:0000313" key="11">
    <source>
        <dbReference type="RefSeq" id="XP_033791940.1"/>
    </source>
</evidence>
<dbReference type="AlphaFoldDB" id="A0A6P8Q6M2"/>
<sequence length="345" mass="39549">MLLLGMKPFQLLNKRYGTLNIFWTNVLHKEQLFFSTSCCFNSKKKKTNGYESVNQEKYTDLVRSVTSSKVGAQAPEHLLQEDQFLYGKMLKSKLPASGNAKMPQNWIPLVKPDKTILSTEKTDPMIPLKISLSARSRTNAKVPSVTGILQKTMPMEQAFYLERWKQKMIMELGEEGFIAYTADIFSKGKLFHASLEAFFMSPEEPVMEEESAEVSGYVASVQHVLENISRVKVLESAVQHEVLQYRGMVDCVAAYRDKLCVIDWKTSEKQKPSLRDTFDNPLQVAAYIGAINHDNNYNFQVDCGLIVIAYKDGSPAHPHFMDLDLCSEYWNKWLLRLEEYVEKRE</sequence>
<keyword evidence="4 7" id="KW-0269">Exonuclease</keyword>
<dbReference type="InterPro" id="IPR038726">
    <property type="entry name" value="PDDEXK_AddAB-type"/>
</dbReference>
<evidence type="ECO:0000313" key="12">
    <source>
        <dbReference type="RefSeq" id="XP_033791941.1"/>
    </source>
</evidence>
<dbReference type="RefSeq" id="XP_033791940.1">
    <property type="nucleotide sequence ID" value="XM_033936049.1"/>
</dbReference>
<protein>
    <recommendedName>
        <fullName evidence="7">Mitochondrial genome maintenance exonuclease 1</fullName>
        <ecNumber evidence="7">3.1.-.-</ecNumber>
    </recommendedName>
</protein>
<dbReference type="EC" id="3.1.-.-" evidence="7"/>
<dbReference type="InterPro" id="IPR011604">
    <property type="entry name" value="PDDEXK-like_dom_sf"/>
</dbReference>
<dbReference type="GO" id="GO:0006264">
    <property type="term" value="P:mitochondrial DNA replication"/>
    <property type="evidence" value="ECO:0007669"/>
    <property type="project" value="TreeGrafter"/>
</dbReference>
<dbReference type="Proteomes" id="UP000515159">
    <property type="component" value="Chromosome 3"/>
</dbReference>
<dbReference type="FunFam" id="3.90.320.10:FF:000005">
    <property type="entry name" value="Mitochondrial genome maintenance exonuclease 1"/>
    <property type="match status" value="1"/>
</dbReference>
<keyword evidence="3 7" id="KW-0378">Hydrolase</keyword>
<feature type="active site" evidence="7">
    <location>
        <position position="263"/>
    </location>
</feature>
<dbReference type="RefSeq" id="XP_033791941.1">
    <property type="nucleotide sequence ID" value="XM_033936050.1"/>
</dbReference>
<dbReference type="Gene3D" id="3.90.320.10">
    <property type="match status" value="1"/>
</dbReference>
<feature type="active site" evidence="7">
    <location>
        <position position="250"/>
    </location>
</feature>
<feature type="active site" evidence="7">
    <location>
        <position position="265"/>
    </location>
</feature>
<dbReference type="HAMAP" id="MF_03030">
    <property type="entry name" value="MGME1"/>
    <property type="match status" value="1"/>
</dbReference>
<keyword evidence="1 7" id="KW-0540">Nuclease</keyword>
<comment type="function">
    <text evidence="7">Metal-dependent single-stranded DNA (ssDNA) exonuclease involved in mitochondrial genome maintenance. Has preference for 5'-3' exonuclease activity. Necessary for maintenance of proper 7S DNA levels. Probably involved in mitochondrial DNA (mtDNA) repair.</text>
</comment>
<dbReference type="PANTHER" id="PTHR31340:SF3">
    <property type="entry name" value="MITOCHONDRIAL GENOME MAINTENANCE EXONUCLEASE 1"/>
    <property type="match status" value="1"/>
</dbReference>
<keyword evidence="6" id="KW-0234">DNA repair</keyword>
<feature type="domain" description="PD-(D/E)XK endonuclease-like" evidence="8">
    <location>
        <begin position="185"/>
        <end position="300"/>
    </location>
</feature>
<dbReference type="PANTHER" id="PTHR31340">
    <property type="entry name" value="MITOCHONDRIAL GENOME MAINTENANCE EXONUCLEASE 1"/>
    <property type="match status" value="1"/>
</dbReference>
<evidence type="ECO:0000256" key="7">
    <source>
        <dbReference type="HAMAP-Rule" id="MF_03030"/>
    </source>
</evidence>
<keyword evidence="2" id="KW-0227">DNA damage</keyword>
<evidence type="ECO:0000256" key="6">
    <source>
        <dbReference type="ARBA" id="ARBA00023204"/>
    </source>
</evidence>
<evidence type="ECO:0000313" key="10">
    <source>
        <dbReference type="RefSeq" id="XP_033791939.1"/>
    </source>
</evidence>
<keyword evidence="9" id="KW-1185">Reference proteome</keyword>
<comment type="similarity">
    <text evidence="7">Belongs to the MGME1 family.</text>
</comment>
<evidence type="ECO:0000256" key="4">
    <source>
        <dbReference type="ARBA" id="ARBA00022839"/>
    </source>
</evidence>
<dbReference type="GO" id="GO:0005739">
    <property type="term" value="C:mitochondrion"/>
    <property type="evidence" value="ECO:0007669"/>
    <property type="project" value="UniProtKB-SubCell"/>
</dbReference>
<organism evidence="9 10">
    <name type="scientific">Geotrypetes seraphini</name>
    <name type="common">Gaboon caecilian</name>
    <name type="synonym">Caecilia seraphini</name>
    <dbReference type="NCBI Taxonomy" id="260995"/>
    <lineage>
        <taxon>Eukaryota</taxon>
        <taxon>Metazoa</taxon>
        <taxon>Chordata</taxon>
        <taxon>Craniata</taxon>
        <taxon>Vertebrata</taxon>
        <taxon>Euteleostomi</taxon>
        <taxon>Amphibia</taxon>
        <taxon>Gymnophiona</taxon>
        <taxon>Geotrypetes</taxon>
    </lineage>
</organism>
<evidence type="ECO:0000256" key="2">
    <source>
        <dbReference type="ARBA" id="ARBA00022763"/>
    </source>
</evidence>
<dbReference type="GeneID" id="117356604"/>
<evidence type="ECO:0000259" key="8">
    <source>
        <dbReference type="Pfam" id="PF12705"/>
    </source>
</evidence>
<proteinExistence type="inferred from homology"/>
<evidence type="ECO:0000313" key="9">
    <source>
        <dbReference type="Proteomes" id="UP000515159"/>
    </source>
</evidence>
<accession>A0A6P8Q6M2</accession>
<keyword evidence="5 7" id="KW-0496">Mitochondrion</keyword>
<dbReference type="OrthoDB" id="5777131at2759"/>
<gene>
    <name evidence="7 10 11 12" type="primary">MGME1</name>
</gene>
<dbReference type="GO" id="GO:0043504">
    <property type="term" value="P:mitochondrial DNA repair"/>
    <property type="evidence" value="ECO:0007669"/>
    <property type="project" value="UniProtKB-UniRule"/>
</dbReference>
<name>A0A6P8Q6M2_GEOSA</name>
<evidence type="ECO:0000256" key="1">
    <source>
        <dbReference type="ARBA" id="ARBA00022722"/>
    </source>
</evidence>
<dbReference type="RefSeq" id="XP_033791939.1">
    <property type="nucleotide sequence ID" value="XM_033936048.1"/>
</dbReference>
<evidence type="ECO:0000256" key="3">
    <source>
        <dbReference type="ARBA" id="ARBA00022801"/>
    </source>
</evidence>
<dbReference type="GO" id="GO:0008297">
    <property type="term" value="F:single-stranded DNA exodeoxyribonuclease activity"/>
    <property type="evidence" value="ECO:0007669"/>
    <property type="project" value="UniProtKB-UniRule"/>
</dbReference>
<reference evidence="10 11" key="1">
    <citation type="submission" date="2025-04" db="UniProtKB">
        <authorList>
            <consortium name="RefSeq"/>
        </authorList>
    </citation>
    <scope>IDENTIFICATION</scope>
</reference>
<evidence type="ECO:0000256" key="5">
    <source>
        <dbReference type="ARBA" id="ARBA00023128"/>
    </source>
</evidence>
<dbReference type="Pfam" id="PF12705">
    <property type="entry name" value="PDDEXK_1"/>
    <property type="match status" value="1"/>
</dbReference>